<dbReference type="PROSITE" id="PS00627">
    <property type="entry name" value="GHMP_KINASES_ATP"/>
    <property type="match status" value="1"/>
</dbReference>
<dbReference type="Pfam" id="PF08544">
    <property type="entry name" value="GHMP_kinases_C"/>
    <property type="match status" value="1"/>
</dbReference>
<dbReference type="EMBL" id="JABEMA010000391">
    <property type="protein sequence ID" value="NNH24537.1"/>
    <property type="molecule type" value="Genomic_DNA"/>
</dbReference>
<feature type="domain" description="GHMP kinase C-terminal" evidence="13">
    <location>
        <begin position="336"/>
        <end position="410"/>
    </location>
</feature>
<evidence type="ECO:0000256" key="4">
    <source>
        <dbReference type="ARBA" id="ARBA00022741"/>
    </source>
</evidence>
<sequence>MSGPTDGTRDGTTASGEAAPGAGVDRVPDPDPARLLAQVREVFTRAHGGEPAGVWAAPGRVNLVGEHVDYAGGTSLPLALPHRTLVAVRPREDGRVRLVSAWAPDEPWEGALADVRPGEGGRAGSVEGWPAYPAGVLWALGQGATGSGRTGWDVPGVDLAVASDVPVGAGLSSSAALTCSTALAVADLLGHEDDDALRAALVAACVRAENEVAGSPTGGMDQQASLRARAGHLLLLDSADGSVEQVPLALEAHGLVLLVVDTRAPHRLVDGQYAQRRAACTRAAELLGVRHLARAAGDDGVGPVLERLRAAGADDEVVRRARHVLTEEERTREVVRLLRADRPQEVGPLLDGSHASLRDDHEVSSPELDVVTDAAREAGALGARMTGGGFGGSAVALVRADGVDAVADAVG</sequence>
<evidence type="ECO:0000256" key="11">
    <source>
        <dbReference type="SAM" id="MobiDB-lite"/>
    </source>
</evidence>
<dbReference type="SUPFAM" id="SSF55060">
    <property type="entry name" value="GHMP Kinase, C-terminal domain"/>
    <property type="match status" value="1"/>
</dbReference>
<evidence type="ECO:0000256" key="8">
    <source>
        <dbReference type="ARBA" id="ARBA00023144"/>
    </source>
</evidence>
<dbReference type="InterPro" id="IPR020568">
    <property type="entry name" value="Ribosomal_Su5_D2-typ_SF"/>
</dbReference>
<dbReference type="PANTHER" id="PTHR10457:SF7">
    <property type="entry name" value="GALACTOKINASE-RELATED"/>
    <property type="match status" value="1"/>
</dbReference>
<evidence type="ECO:0000256" key="7">
    <source>
        <dbReference type="ARBA" id="ARBA00022842"/>
    </source>
</evidence>
<evidence type="ECO:0000256" key="3">
    <source>
        <dbReference type="ARBA" id="ARBA00022723"/>
    </source>
</evidence>
<dbReference type="RefSeq" id="WP_171204275.1">
    <property type="nucleotide sequence ID" value="NZ_JABEMA010000391.1"/>
</dbReference>
<evidence type="ECO:0000256" key="6">
    <source>
        <dbReference type="ARBA" id="ARBA00022840"/>
    </source>
</evidence>
<feature type="non-terminal residue" evidence="15">
    <location>
        <position position="411"/>
    </location>
</feature>
<dbReference type="GO" id="GO:0004335">
    <property type="term" value="F:galactokinase activity"/>
    <property type="evidence" value="ECO:0007669"/>
    <property type="project" value="UniProtKB-UniRule"/>
</dbReference>
<dbReference type="GO" id="GO:0046872">
    <property type="term" value="F:metal ion binding"/>
    <property type="evidence" value="ECO:0007669"/>
    <property type="project" value="UniProtKB-KW"/>
</dbReference>
<keyword evidence="8" id="KW-0299">Galactose metabolism</keyword>
<feature type="domain" description="Galactokinase N-terminal" evidence="14">
    <location>
        <begin position="42"/>
        <end position="90"/>
    </location>
</feature>
<proteinExistence type="inferred from homology"/>
<feature type="region of interest" description="Disordered" evidence="11">
    <location>
        <begin position="346"/>
        <end position="366"/>
    </location>
</feature>
<reference evidence="15 16" key="1">
    <citation type="submission" date="2020-05" db="EMBL/GenBank/DDBJ databases">
        <title>MicrobeNet Type strains.</title>
        <authorList>
            <person name="Nicholson A.C."/>
        </authorList>
    </citation>
    <scope>NUCLEOTIDE SEQUENCE [LARGE SCALE GENOMIC DNA]</scope>
    <source>
        <strain evidence="15 16">JCM 14547</strain>
    </source>
</reference>
<dbReference type="Gene3D" id="3.30.70.890">
    <property type="entry name" value="GHMP kinase, C-terminal domain"/>
    <property type="match status" value="1"/>
</dbReference>
<dbReference type="SUPFAM" id="SSF54211">
    <property type="entry name" value="Ribosomal protein S5 domain 2-like"/>
    <property type="match status" value="1"/>
</dbReference>
<dbReference type="InterPro" id="IPR006204">
    <property type="entry name" value="GHMP_kinase_N_dom"/>
</dbReference>
<evidence type="ECO:0000256" key="2">
    <source>
        <dbReference type="ARBA" id="ARBA00022679"/>
    </source>
</evidence>
<evidence type="ECO:0000256" key="1">
    <source>
        <dbReference type="ARBA" id="ARBA00006566"/>
    </source>
</evidence>
<evidence type="ECO:0000259" key="13">
    <source>
        <dbReference type="Pfam" id="PF08544"/>
    </source>
</evidence>
<evidence type="ECO:0000313" key="16">
    <source>
        <dbReference type="Proteomes" id="UP000555552"/>
    </source>
</evidence>
<evidence type="ECO:0000256" key="9">
    <source>
        <dbReference type="ARBA" id="ARBA00023277"/>
    </source>
</evidence>
<dbReference type="InterPro" id="IPR019539">
    <property type="entry name" value="GalKase_N"/>
</dbReference>
<dbReference type="InterPro" id="IPR036554">
    <property type="entry name" value="GHMP_kinase_C_sf"/>
</dbReference>
<dbReference type="PRINTS" id="PR00473">
    <property type="entry name" value="GALCTOKINASE"/>
</dbReference>
<dbReference type="Gene3D" id="3.30.230.10">
    <property type="match status" value="1"/>
</dbReference>
<evidence type="ECO:0000256" key="5">
    <source>
        <dbReference type="ARBA" id="ARBA00022777"/>
    </source>
</evidence>
<dbReference type="InterPro" id="IPR013750">
    <property type="entry name" value="GHMP_kinase_C_dom"/>
</dbReference>
<keyword evidence="9" id="KW-0119">Carbohydrate metabolism</keyword>
<keyword evidence="5 15" id="KW-0418">Kinase</keyword>
<dbReference type="FunFam" id="3.30.70.890:FF:000001">
    <property type="entry name" value="Galactokinase"/>
    <property type="match status" value="1"/>
</dbReference>
<dbReference type="GO" id="GO:0006012">
    <property type="term" value="P:galactose metabolic process"/>
    <property type="evidence" value="ECO:0007669"/>
    <property type="project" value="UniProtKB-UniRule"/>
</dbReference>
<keyword evidence="2 15" id="KW-0808">Transferase</keyword>
<name>A0A849BUA8_9ACTN</name>
<evidence type="ECO:0000259" key="14">
    <source>
        <dbReference type="Pfam" id="PF10509"/>
    </source>
</evidence>
<dbReference type="Pfam" id="PF00288">
    <property type="entry name" value="GHMP_kinases_N"/>
    <property type="match status" value="1"/>
</dbReference>
<dbReference type="InterPro" id="IPR006206">
    <property type="entry name" value="Mevalonate/galactokinase"/>
</dbReference>
<feature type="region of interest" description="Disordered" evidence="11">
    <location>
        <begin position="1"/>
        <end position="31"/>
    </location>
</feature>
<keyword evidence="6" id="KW-0067">ATP-binding</keyword>
<dbReference type="GO" id="GO:0005829">
    <property type="term" value="C:cytosol"/>
    <property type="evidence" value="ECO:0007669"/>
    <property type="project" value="TreeGrafter"/>
</dbReference>
<organism evidence="15 16">
    <name type="scientific">Pseudokineococcus marinus</name>
    <dbReference type="NCBI Taxonomy" id="351215"/>
    <lineage>
        <taxon>Bacteria</taxon>
        <taxon>Bacillati</taxon>
        <taxon>Actinomycetota</taxon>
        <taxon>Actinomycetes</taxon>
        <taxon>Kineosporiales</taxon>
        <taxon>Kineosporiaceae</taxon>
        <taxon>Pseudokineococcus</taxon>
    </lineage>
</organism>
<dbReference type="Pfam" id="PF10509">
    <property type="entry name" value="GalKase_gal_bdg"/>
    <property type="match status" value="1"/>
</dbReference>
<dbReference type="GO" id="GO:0005524">
    <property type="term" value="F:ATP binding"/>
    <property type="evidence" value="ECO:0007669"/>
    <property type="project" value="UniProtKB-UniRule"/>
</dbReference>
<comment type="similarity">
    <text evidence="1">Belongs to the GHMP kinase family. GalK subfamily.</text>
</comment>
<accession>A0A849BUA8</accession>
<dbReference type="InterPro" id="IPR006203">
    <property type="entry name" value="GHMP_knse_ATP-bd_CS"/>
</dbReference>
<dbReference type="AlphaFoldDB" id="A0A849BUA8"/>
<dbReference type="InterPro" id="IPR014721">
    <property type="entry name" value="Ribsml_uS5_D2-typ_fold_subgr"/>
</dbReference>
<dbReference type="EC" id="2.7.1.6" evidence="10"/>
<dbReference type="PIRSF" id="PIRSF000530">
    <property type="entry name" value="Galactokinase"/>
    <property type="match status" value="1"/>
</dbReference>
<comment type="caution">
    <text evidence="15">The sequence shown here is derived from an EMBL/GenBank/DDBJ whole genome shotgun (WGS) entry which is preliminary data.</text>
</comment>
<keyword evidence="7" id="KW-0460">Magnesium</keyword>
<keyword evidence="4" id="KW-0547">Nucleotide-binding</keyword>
<keyword evidence="16" id="KW-1185">Reference proteome</keyword>
<evidence type="ECO:0000256" key="10">
    <source>
        <dbReference type="NCBIfam" id="TIGR00131"/>
    </source>
</evidence>
<dbReference type="InterPro" id="IPR000705">
    <property type="entry name" value="Galactokinase"/>
</dbReference>
<evidence type="ECO:0000259" key="12">
    <source>
        <dbReference type="Pfam" id="PF00288"/>
    </source>
</evidence>
<gene>
    <name evidence="15" type="primary">galK</name>
    <name evidence="15" type="ORF">HLB09_15870</name>
</gene>
<protein>
    <recommendedName>
        <fullName evidence="10">Galactokinase</fullName>
        <ecNumber evidence="10">2.7.1.6</ecNumber>
    </recommendedName>
</protein>
<evidence type="ECO:0000313" key="15">
    <source>
        <dbReference type="EMBL" id="NNH24537.1"/>
    </source>
</evidence>
<dbReference type="PRINTS" id="PR00959">
    <property type="entry name" value="MEVGALKINASE"/>
</dbReference>
<dbReference type="NCBIfam" id="TIGR00131">
    <property type="entry name" value="gal_kin"/>
    <property type="match status" value="1"/>
</dbReference>
<dbReference type="PANTHER" id="PTHR10457">
    <property type="entry name" value="MEVALONATE KINASE/GALACTOKINASE"/>
    <property type="match status" value="1"/>
</dbReference>
<dbReference type="Proteomes" id="UP000555552">
    <property type="component" value="Unassembled WGS sequence"/>
</dbReference>
<feature type="domain" description="GHMP kinase N-terminal" evidence="12">
    <location>
        <begin position="148"/>
        <end position="226"/>
    </location>
</feature>
<keyword evidence="3" id="KW-0479">Metal-binding</keyword>